<dbReference type="RefSeq" id="WP_382374316.1">
    <property type="nucleotide sequence ID" value="NZ_JBHLWA010000025.1"/>
</dbReference>
<dbReference type="Proteomes" id="UP001589769">
    <property type="component" value="Unassembled WGS sequence"/>
</dbReference>
<protein>
    <submittedName>
        <fullName evidence="9">VENN motif pre-toxin domain-containing protein</fullName>
    </submittedName>
</protein>
<proteinExistence type="predicted"/>
<feature type="domain" description="DUF6862" evidence="8">
    <location>
        <begin position="52"/>
        <end position="122"/>
    </location>
</feature>
<sequence length="423" mass="46697">EELTEAQKQTVSTLSQLASGLAGGLISDTTAGAINSAEIGKRAVENNYLFRHEAEELVRLMKEKAECEAQGKNCQAIQDKITQLHLKDIERNNRLDASCRQGMSAECASELVTLSAAFKSFQGYMLEADNPVMNSQYRQVAILYGEEKRQHTEDVAKVALMKLVKDNIEGSSELISITTQALLGNKQSQAQLRELSEAIKTLIDSPINTLSESIKSELAEADRLEQNGQIREAEILRMKTYLSTELGVLGGLTGGNQLIQQGAKGAIRLGKLGLSTKAIANKNVGIQWGEGIIKQGKPWESYLMSFLPEGTINLNDIKPNFKTFDHLLPDGTAISAKTMDTIGSKTYQNPSRITSQLNRYVDDMVNFKEDGKGEYRLKNEKIHNKEIYLAIPKGSSKEQIEAINKSIKYAESNGVKIIIKEIK</sequence>
<dbReference type="EMBL" id="JBHLWA010000025">
    <property type="protein sequence ID" value="MFC0323059.1"/>
    <property type="molecule type" value="Genomic_DNA"/>
</dbReference>
<dbReference type="InterPro" id="IPR049271">
    <property type="entry name" value="DUF6862"/>
</dbReference>
<comment type="subcellular location">
    <subcellularLocation>
        <location evidence="1">Target cell</location>
        <location evidence="1">Target cell cytoplasm</location>
    </subcellularLocation>
</comment>
<evidence type="ECO:0000259" key="6">
    <source>
        <dbReference type="Pfam" id="PF04829"/>
    </source>
</evidence>
<comment type="caution">
    <text evidence="9">The sequence shown here is derived from an EMBL/GenBank/DDBJ whole genome shotgun (WGS) entry which is preliminary data.</text>
</comment>
<dbReference type="CDD" id="cd13444">
    <property type="entry name" value="CDI_toxin_EC869_like"/>
    <property type="match status" value="1"/>
</dbReference>
<evidence type="ECO:0000256" key="4">
    <source>
        <dbReference type="ARBA" id="ARBA00023026"/>
    </source>
</evidence>
<feature type="domain" description="CdiA toxin EC869-like" evidence="7">
    <location>
        <begin position="295"/>
        <end position="420"/>
    </location>
</feature>
<keyword evidence="5" id="KW-0175">Coiled coil</keyword>
<evidence type="ECO:0000256" key="5">
    <source>
        <dbReference type="SAM" id="Coils"/>
    </source>
</evidence>
<organism evidence="9 10">
    <name type="scientific">Gallibacterium melopsittaci</name>
    <dbReference type="NCBI Taxonomy" id="516063"/>
    <lineage>
        <taxon>Bacteria</taxon>
        <taxon>Pseudomonadati</taxon>
        <taxon>Pseudomonadota</taxon>
        <taxon>Gammaproteobacteria</taxon>
        <taxon>Pasteurellales</taxon>
        <taxon>Pasteurellaceae</taxon>
        <taxon>Gallibacterium</taxon>
    </lineage>
</organism>
<feature type="coiled-coil region" evidence="5">
    <location>
        <begin position="185"/>
        <end position="227"/>
    </location>
</feature>
<feature type="non-terminal residue" evidence="9">
    <location>
        <position position="1"/>
    </location>
</feature>
<dbReference type="Pfam" id="PF21111">
    <property type="entry name" value="CDI_toxin_EC869_like"/>
    <property type="match status" value="1"/>
</dbReference>
<feature type="domain" description="VENN motif-containing" evidence="6">
    <location>
        <begin position="1"/>
        <end position="50"/>
    </location>
</feature>
<evidence type="ECO:0000259" key="8">
    <source>
        <dbReference type="Pfam" id="PF21726"/>
    </source>
</evidence>
<dbReference type="Gene3D" id="3.40.1350.110">
    <property type="match status" value="1"/>
</dbReference>
<accession>A0ABV6HW00</accession>
<gene>
    <name evidence="9" type="ORF">ACFFHT_05735</name>
</gene>
<evidence type="ECO:0000259" key="7">
    <source>
        <dbReference type="Pfam" id="PF21111"/>
    </source>
</evidence>
<keyword evidence="2" id="KW-0800">Toxin</keyword>
<name>A0ABV6HW00_9PAST</name>
<reference evidence="9 10" key="1">
    <citation type="submission" date="2024-09" db="EMBL/GenBank/DDBJ databases">
        <authorList>
            <person name="Sun Q."/>
            <person name="Mori K."/>
        </authorList>
    </citation>
    <scope>NUCLEOTIDE SEQUENCE [LARGE SCALE GENOMIC DNA]</scope>
    <source>
        <strain evidence="9 10">CCM 7538</strain>
    </source>
</reference>
<evidence type="ECO:0000256" key="3">
    <source>
        <dbReference type="ARBA" id="ARBA00022913"/>
    </source>
</evidence>
<evidence type="ECO:0000313" key="9">
    <source>
        <dbReference type="EMBL" id="MFC0323059.1"/>
    </source>
</evidence>
<dbReference type="Pfam" id="PF04829">
    <property type="entry name" value="PT-VENN"/>
    <property type="match status" value="1"/>
</dbReference>
<dbReference type="InterPro" id="IPR033799">
    <property type="entry name" value="CdiA_EC869-like"/>
</dbReference>
<dbReference type="InterPro" id="IPR006914">
    <property type="entry name" value="VENN_dom"/>
</dbReference>
<keyword evidence="3" id="KW-1266">Target cell cytoplasm</keyword>
<keyword evidence="4" id="KW-0843">Virulence</keyword>
<keyword evidence="10" id="KW-1185">Reference proteome</keyword>
<evidence type="ECO:0000256" key="2">
    <source>
        <dbReference type="ARBA" id="ARBA00022656"/>
    </source>
</evidence>
<evidence type="ECO:0000256" key="1">
    <source>
        <dbReference type="ARBA" id="ARBA00004219"/>
    </source>
</evidence>
<evidence type="ECO:0000313" key="10">
    <source>
        <dbReference type="Proteomes" id="UP001589769"/>
    </source>
</evidence>
<dbReference type="Pfam" id="PF21726">
    <property type="entry name" value="DUF6862"/>
    <property type="match status" value="1"/>
</dbReference>